<sequence>MTASIRSDLLKWLITPLVVINFIGALLIYMLAWGPAQNALDDNLAEAAYDLQAHLRLEGDRIKLSLSDQAERILRVNRTDEVFYVVRDISGDHIAGDVDFPAFAPYTASQRPVAFMSNIRHLHIRAVALRTELGGHLVWIGVAETLTKRRQIQSRILLALLGLETLLVVASLAIVWFAVSEGLFPLHHVRNILDKRSADDVSALDEKDMPAELRPLMGAINGLLGRVHKFGGERQSFLADIAHQLRTPLAGFKTQLEGLIARHRHDADVSRSAGLMMASADRMIRQTNQLLSLARAEPSQFEQRRMERVELHKLMAESIQHFVQEADKKAIDIGFELQPAHVMGDRFLLRDMIDNLVDNAIRYSGPSAVITVGCARDGDAVRVVVEDNGPGIPEADRENVFSRFFRLSDKEHGSGLGLAIVRDIAKDHRAEIALESGAGGKGTRVTVKFPALKNCSHESVSE</sequence>
<dbReference type="InterPro" id="IPR036097">
    <property type="entry name" value="HisK_dim/P_sf"/>
</dbReference>
<dbReference type="SUPFAM" id="SSF47384">
    <property type="entry name" value="Homodimeric domain of signal transducing histidine kinase"/>
    <property type="match status" value="1"/>
</dbReference>
<evidence type="ECO:0000313" key="12">
    <source>
        <dbReference type="EMBL" id="MEC4721684.1"/>
    </source>
</evidence>
<protein>
    <recommendedName>
        <fullName evidence="3">histidine kinase</fullName>
        <ecNumber evidence="3">2.7.13.3</ecNumber>
    </recommendedName>
</protein>
<dbReference type="Pfam" id="PF00512">
    <property type="entry name" value="HisKA"/>
    <property type="match status" value="1"/>
</dbReference>
<dbReference type="Gene3D" id="1.10.287.130">
    <property type="match status" value="1"/>
</dbReference>
<dbReference type="GO" id="GO:0004673">
    <property type="term" value="F:protein histidine kinase activity"/>
    <property type="evidence" value="ECO:0007669"/>
    <property type="project" value="UniProtKB-EC"/>
</dbReference>
<dbReference type="Gene3D" id="3.30.565.10">
    <property type="entry name" value="Histidine kinase-like ATPase, C-terminal domain"/>
    <property type="match status" value="1"/>
</dbReference>
<evidence type="ECO:0000313" key="13">
    <source>
        <dbReference type="Proteomes" id="UP001352263"/>
    </source>
</evidence>
<dbReference type="Proteomes" id="UP001352263">
    <property type="component" value="Unassembled WGS sequence"/>
</dbReference>
<dbReference type="PANTHER" id="PTHR45436">
    <property type="entry name" value="SENSOR HISTIDINE KINASE YKOH"/>
    <property type="match status" value="1"/>
</dbReference>
<comment type="subcellular location">
    <subcellularLocation>
        <location evidence="2">Membrane</location>
    </subcellularLocation>
</comment>
<keyword evidence="7 12" id="KW-0418">Kinase</keyword>
<dbReference type="PROSITE" id="PS50109">
    <property type="entry name" value="HIS_KIN"/>
    <property type="match status" value="1"/>
</dbReference>
<keyword evidence="5 12" id="KW-0808">Transferase</keyword>
<dbReference type="CDD" id="cd00082">
    <property type="entry name" value="HisKA"/>
    <property type="match status" value="1"/>
</dbReference>
<comment type="caution">
    <text evidence="12">The sequence shown here is derived from an EMBL/GenBank/DDBJ whole genome shotgun (WGS) entry which is preliminary data.</text>
</comment>
<dbReference type="PRINTS" id="PR00344">
    <property type="entry name" value="BCTRLSENSOR"/>
</dbReference>
<keyword evidence="8 10" id="KW-1133">Transmembrane helix</keyword>
<dbReference type="RefSeq" id="WP_326508367.1">
    <property type="nucleotide sequence ID" value="NZ_JAWIIV010000020.1"/>
</dbReference>
<dbReference type="SUPFAM" id="SSF55874">
    <property type="entry name" value="ATPase domain of HSP90 chaperone/DNA topoisomerase II/histidine kinase"/>
    <property type="match status" value="1"/>
</dbReference>
<evidence type="ECO:0000256" key="6">
    <source>
        <dbReference type="ARBA" id="ARBA00022692"/>
    </source>
</evidence>
<keyword evidence="13" id="KW-1185">Reference proteome</keyword>
<dbReference type="InterPro" id="IPR004358">
    <property type="entry name" value="Sig_transdc_His_kin-like_C"/>
</dbReference>
<dbReference type="InterPro" id="IPR003661">
    <property type="entry name" value="HisK_dim/P_dom"/>
</dbReference>
<evidence type="ECO:0000256" key="5">
    <source>
        <dbReference type="ARBA" id="ARBA00022679"/>
    </source>
</evidence>
<evidence type="ECO:0000256" key="10">
    <source>
        <dbReference type="SAM" id="Phobius"/>
    </source>
</evidence>
<evidence type="ECO:0000256" key="7">
    <source>
        <dbReference type="ARBA" id="ARBA00022777"/>
    </source>
</evidence>
<feature type="domain" description="Histidine kinase" evidence="11">
    <location>
        <begin position="240"/>
        <end position="453"/>
    </location>
</feature>
<keyword evidence="4" id="KW-0597">Phosphoprotein</keyword>
<keyword evidence="6 10" id="KW-0812">Transmembrane</keyword>
<keyword evidence="9 10" id="KW-0472">Membrane</keyword>
<dbReference type="InterPro" id="IPR003594">
    <property type="entry name" value="HATPase_dom"/>
</dbReference>
<evidence type="ECO:0000256" key="4">
    <source>
        <dbReference type="ARBA" id="ARBA00022553"/>
    </source>
</evidence>
<dbReference type="Pfam" id="PF08521">
    <property type="entry name" value="2CSK_N"/>
    <property type="match status" value="1"/>
</dbReference>
<proteinExistence type="predicted"/>
<name>A0ABU6JDG4_9BURK</name>
<dbReference type="InterPro" id="IPR036890">
    <property type="entry name" value="HATPase_C_sf"/>
</dbReference>
<dbReference type="InterPro" id="IPR013727">
    <property type="entry name" value="2CSK_N"/>
</dbReference>
<organism evidence="12 13">
    <name type="scientific">Noviherbaspirillum album</name>
    <dbReference type="NCBI Taxonomy" id="3080276"/>
    <lineage>
        <taxon>Bacteria</taxon>
        <taxon>Pseudomonadati</taxon>
        <taxon>Pseudomonadota</taxon>
        <taxon>Betaproteobacteria</taxon>
        <taxon>Burkholderiales</taxon>
        <taxon>Oxalobacteraceae</taxon>
        <taxon>Noviherbaspirillum</taxon>
    </lineage>
</organism>
<feature type="transmembrane region" description="Helical" evidence="10">
    <location>
        <begin position="12"/>
        <end position="32"/>
    </location>
</feature>
<dbReference type="InterPro" id="IPR050428">
    <property type="entry name" value="TCS_sensor_his_kinase"/>
</dbReference>
<dbReference type="InterPro" id="IPR005467">
    <property type="entry name" value="His_kinase_dom"/>
</dbReference>
<dbReference type="EMBL" id="JAWIIV010000020">
    <property type="protein sequence ID" value="MEC4721684.1"/>
    <property type="molecule type" value="Genomic_DNA"/>
</dbReference>
<feature type="transmembrane region" description="Helical" evidence="10">
    <location>
        <begin position="156"/>
        <end position="179"/>
    </location>
</feature>
<dbReference type="SMART" id="SM00387">
    <property type="entry name" value="HATPase_c"/>
    <property type="match status" value="1"/>
</dbReference>
<evidence type="ECO:0000256" key="9">
    <source>
        <dbReference type="ARBA" id="ARBA00023136"/>
    </source>
</evidence>
<dbReference type="Pfam" id="PF02518">
    <property type="entry name" value="HATPase_c"/>
    <property type="match status" value="1"/>
</dbReference>
<evidence type="ECO:0000256" key="8">
    <source>
        <dbReference type="ARBA" id="ARBA00022989"/>
    </source>
</evidence>
<evidence type="ECO:0000256" key="3">
    <source>
        <dbReference type="ARBA" id="ARBA00012438"/>
    </source>
</evidence>
<reference evidence="12 13" key="1">
    <citation type="submission" date="2023-10" db="EMBL/GenBank/DDBJ databases">
        <title>Noviherbaspirillum sp. CPCC 100848 genome assembly.</title>
        <authorList>
            <person name="Li X.Y."/>
            <person name="Fang X.M."/>
        </authorList>
    </citation>
    <scope>NUCLEOTIDE SEQUENCE [LARGE SCALE GENOMIC DNA]</scope>
    <source>
        <strain evidence="12 13">CPCC 100848</strain>
    </source>
</reference>
<comment type="catalytic activity">
    <reaction evidence="1">
        <text>ATP + protein L-histidine = ADP + protein N-phospho-L-histidine.</text>
        <dbReference type="EC" id="2.7.13.3"/>
    </reaction>
</comment>
<dbReference type="PANTHER" id="PTHR45436:SF1">
    <property type="entry name" value="SENSOR PROTEIN QSEC"/>
    <property type="match status" value="1"/>
</dbReference>
<dbReference type="CDD" id="cd00075">
    <property type="entry name" value="HATPase"/>
    <property type="match status" value="1"/>
</dbReference>
<accession>A0ABU6JDG4</accession>
<dbReference type="SMART" id="SM00388">
    <property type="entry name" value="HisKA"/>
    <property type="match status" value="1"/>
</dbReference>
<evidence type="ECO:0000259" key="11">
    <source>
        <dbReference type="PROSITE" id="PS50109"/>
    </source>
</evidence>
<evidence type="ECO:0000256" key="1">
    <source>
        <dbReference type="ARBA" id="ARBA00000085"/>
    </source>
</evidence>
<gene>
    <name evidence="12" type="ORF">RY831_21170</name>
</gene>
<dbReference type="EC" id="2.7.13.3" evidence="3"/>
<evidence type="ECO:0000256" key="2">
    <source>
        <dbReference type="ARBA" id="ARBA00004370"/>
    </source>
</evidence>